<name>A0A4U5LXH0_STECR</name>
<dbReference type="EMBL" id="AZBU02000011">
    <property type="protein sequence ID" value="TKR60929.1"/>
    <property type="molecule type" value="Genomic_DNA"/>
</dbReference>
<dbReference type="Proteomes" id="UP000298663">
    <property type="component" value="Unassembled WGS sequence"/>
</dbReference>
<sequence>MCPPNVSSWPSSAAKSFFVFSKCIRASAPSGLDSASLPAASDLSKCSNSSCKHSCCLRVSVGTCHLLGAPSSSPPRFPIRSSSSLIMFVLFSTATA</sequence>
<gene>
    <name evidence="1" type="ORF">L596_028110</name>
</gene>
<protein>
    <submittedName>
        <fullName evidence="1">Uncharacterized protein</fullName>
    </submittedName>
</protein>
<comment type="caution">
    <text evidence="1">The sequence shown here is derived from an EMBL/GenBank/DDBJ whole genome shotgun (WGS) entry which is preliminary data.</text>
</comment>
<evidence type="ECO:0000313" key="1">
    <source>
        <dbReference type="EMBL" id="TKR60929.1"/>
    </source>
</evidence>
<reference evidence="1 2" key="2">
    <citation type="journal article" date="2019" name="G3 (Bethesda)">
        <title>Hybrid Assembly of the Genome of the Entomopathogenic Nematode Steinernema carpocapsae Identifies the X-Chromosome.</title>
        <authorList>
            <person name="Serra L."/>
            <person name="Macchietto M."/>
            <person name="Macias-Munoz A."/>
            <person name="McGill C.J."/>
            <person name="Rodriguez I.M."/>
            <person name="Rodriguez B."/>
            <person name="Murad R."/>
            <person name="Mortazavi A."/>
        </authorList>
    </citation>
    <scope>NUCLEOTIDE SEQUENCE [LARGE SCALE GENOMIC DNA]</scope>
    <source>
        <strain evidence="1 2">ALL</strain>
    </source>
</reference>
<dbReference type="AlphaFoldDB" id="A0A4U5LXH0"/>
<reference evidence="1 2" key="1">
    <citation type="journal article" date="2015" name="Genome Biol.">
        <title>Comparative genomics of Steinernema reveals deeply conserved gene regulatory networks.</title>
        <authorList>
            <person name="Dillman A.R."/>
            <person name="Macchietto M."/>
            <person name="Porter C.F."/>
            <person name="Rogers A."/>
            <person name="Williams B."/>
            <person name="Antoshechkin I."/>
            <person name="Lee M.M."/>
            <person name="Goodwin Z."/>
            <person name="Lu X."/>
            <person name="Lewis E.E."/>
            <person name="Goodrich-Blair H."/>
            <person name="Stock S.P."/>
            <person name="Adams B.J."/>
            <person name="Sternberg P.W."/>
            <person name="Mortazavi A."/>
        </authorList>
    </citation>
    <scope>NUCLEOTIDE SEQUENCE [LARGE SCALE GENOMIC DNA]</scope>
    <source>
        <strain evidence="1 2">ALL</strain>
    </source>
</reference>
<proteinExistence type="predicted"/>
<evidence type="ECO:0000313" key="2">
    <source>
        <dbReference type="Proteomes" id="UP000298663"/>
    </source>
</evidence>
<accession>A0A4U5LXH0</accession>
<keyword evidence="2" id="KW-1185">Reference proteome</keyword>
<organism evidence="1 2">
    <name type="scientific">Steinernema carpocapsae</name>
    <name type="common">Entomopathogenic nematode</name>
    <dbReference type="NCBI Taxonomy" id="34508"/>
    <lineage>
        <taxon>Eukaryota</taxon>
        <taxon>Metazoa</taxon>
        <taxon>Ecdysozoa</taxon>
        <taxon>Nematoda</taxon>
        <taxon>Chromadorea</taxon>
        <taxon>Rhabditida</taxon>
        <taxon>Tylenchina</taxon>
        <taxon>Panagrolaimomorpha</taxon>
        <taxon>Strongyloidoidea</taxon>
        <taxon>Steinernematidae</taxon>
        <taxon>Steinernema</taxon>
    </lineage>
</organism>